<proteinExistence type="predicted"/>
<evidence type="ECO:0000313" key="5">
    <source>
        <dbReference type="Proteomes" id="UP000627369"/>
    </source>
</evidence>
<dbReference type="Proteomes" id="UP000627369">
    <property type="component" value="Unassembled WGS sequence"/>
</dbReference>
<feature type="domain" description="Gfo/Idh/MocA-like oxidoreductase N-terminal" evidence="2">
    <location>
        <begin position="4"/>
        <end position="113"/>
    </location>
</feature>
<keyword evidence="1" id="KW-0520">NAD</keyword>
<dbReference type="GO" id="GO:0000166">
    <property type="term" value="F:nucleotide binding"/>
    <property type="evidence" value="ECO:0007669"/>
    <property type="project" value="InterPro"/>
</dbReference>
<dbReference type="Gene3D" id="3.30.360.10">
    <property type="entry name" value="Dihydrodipicolinate Reductase, domain 2"/>
    <property type="match status" value="1"/>
</dbReference>
<dbReference type="InterPro" id="IPR051450">
    <property type="entry name" value="Gfo/Idh/MocA_Oxidoreductases"/>
</dbReference>
<sequence length="323" mass="33479">MTTVGLLGAGGIAGAHIAGWLQLGVDVVVHSLRGAPELVARHGGRLATSLDDLLASCDVVDVCTPTYTHRAMVEAAAAAGCDVVCEKPLALTVEDTEAMIRACEEAGVTLYPAHVVRFFPEYTALHDAVAGGTLGTVAVQRYDRQGGLPVSPWFHDEKLSGGIVMDLMLHDIDFARWNGGPVASLRAVRSAPDPSGTVAAQVVLTHASGSVSSIGGIWSARPVDFRTRFEVAGTGGVLRHDSATNPATWTNGGAAAGADGYAPKVAALGESPYLTELREFLAALRGGPQPRVSAADGLEAVRLAEAAQRSLALDTVVTLEEAR</sequence>
<dbReference type="PANTHER" id="PTHR43377:SF1">
    <property type="entry name" value="BILIVERDIN REDUCTASE A"/>
    <property type="match status" value="1"/>
</dbReference>
<organism evidence="4 5">
    <name type="scientific">Promicromonospora soli</name>
    <dbReference type="NCBI Taxonomy" id="2035533"/>
    <lineage>
        <taxon>Bacteria</taxon>
        <taxon>Bacillati</taxon>
        <taxon>Actinomycetota</taxon>
        <taxon>Actinomycetes</taxon>
        <taxon>Micrococcales</taxon>
        <taxon>Promicromonosporaceae</taxon>
        <taxon>Promicromonospora</taxon>
    </lineage>
</organism>
<comment type="caution">
    <text evidence="4">The sequence shown here is derived from an EMBL/GenBank/DDBJ whole genome shotgun (WGS) entry which is preliminary data.</text>
</comment>
<dbReference type="Pfam" id="PF01408">
    <property type="entry name" value="GFO_IDH_MocA"/>
    <property type="match status" value="1"/>
</dbReference>
<dbReference type="InterPro" id="IPR055170">
    <property type="entry name" value="GFO_IDH_MocA-like_dom"/>
</dbReference>
<name>A0A919KUY9_9MICO</name>
<evidence type="ECO:0000313" key="4">
    <source>
        <dbReference type="EMBL" id="GHH73452.1"/>
    </source>
</evidence>
<evidence type="ECO:0000259" key="3">
    <source>
        <dbReference type="Pfam" id="PF22725"/>
    </source>
</evidence>
<dbReference type="Pfam" id="PF22725">
    <property type="entry name" value="GFO_IDH_MocA_C3"/>
    <property type="match status" value="1"/>
</dbReference>
<protein>
    <submittedName>
        <fullName evidence="4">Dehydrogenase</fullName>
    </submittedName>
</protein>
<dbReference type="PANTHER" id="PTHR43377">
    <property type="entry name" value="BILIVERDIN REDUCTASE A"/>
    <property type="match status" value="1"/>
</dbReference>
<accession>A0A919KUY9</accession>
<dbReference type="InterPro" id="IPR036291">
    <property type="entry name" value="NAD(P)-bd_dom_sf"/>
</dbReference>
<keyword evidence="5" id="KW-1185">Reference proteome</keyword>
<evidence type="ECO:0000256" key="1">
    <source>
        <dbReference type="ARBA" id="ARBA00023027"/>
    </source>
</evidence>
<dbReference type="InterPro" id="IPR000683">
    <property type="entry name" value="Gfo/Idh/MocA-like_OxRdtase_N"/>
</dbReference>
<evidence type="ECO:0000259" key="2">
    <source>
        <dbReference type="Pfam" id="PF01408"/>
    </source>
</evidence>
<dbReference type="EMBL" id="BNAS01000003">
    <property type="protein sequence ID" value="GHH73452.1"/>
    <property type="molecule type" value="Genomic_DNA"/>
</dbReference>
<dbReference type="SUPFAM" id="SSF51735">
    <property type="entry name" value="NAD(P)-binding Rossmann-fold domains"/>
    <property type="match status" value="1"/>
</dbReference>
<dbReference type="SUPFAM" id="SSF55347">
    <property type="entry name" value="Glyceraldehyde-3-phosphate dehydrogenase-like, C-terminal domain"/>
    <property type="match status" value="1"/>
</dbReference>
<reference evidence="4" key="2">
    <citation type="submission" date="2020-09" db="EMBL/GenBank/DDBJ databases">
        <authorList>
            <person name="Sun Q."/>
            <person name="Zhou Y."/>
        </authorList>
    </citation>
    <scope>NUCLEOTIDE SEQUENCE</scope>
    <source>
        <strain evidence="4">CGMCC 4.7398</strain>
    </source>
</reference>
<dbReference type="Gene3D" id="3.40.50.720">
    <property type="entry name" value="NAD(P)-binding Rossmann-like Domain"/>
    <property type="match status" value="1"/>
</dbReference>
<feature type="domain" description="GFO/IDH/MocA-like oxidoreductase" evidence="3">
    <location>
        <begin position="123"/>
        <end position="238"/>
    </location>
</feature>
<gene>
    <name evidence="4" type="ORF">GCM10017772_25090</name>
</gene>
<dbReference type="RefSeq" id="WP_189669593.1">
    <property type="nucleotide sequence ID" value="NZ_BNAS01000003.1"/>
</dbReference>
<dbReference type="AlphaFoldDB" id="A0A919KUY9"/>
<reference evidence="4" key="1">
    <citation type="journal article" date="2014" name="Int. J. Syst. Evol. Microbiol.">
        <title>Complete genome sequence of Corynebacterium casei LMG S-19264T (=DSM 44701T), isolated from a smear-ripened cheese.</title>
        <authorList>
            <consortium name="US DOE Joint Genome Institute (JGI-PGF)"/>
            <person name="Walter F."/>
            <person name="Albersmeier A."/>
            <person name="Kalinowski J."/>
            <person name="Ruckert C."/>
        </authorList>
    </citation>
    <scope>NUCLEOTIDE SEQUENCE</scope>
    <source>
        <strain evidence="4">CGMCC 4.7398</strain>
    </source>
</reference>